<dbReference type="RefSeq" id="WP_265990629.1">
    <property type="nucleotide sequence ID" value="NZ_CP110973.1"/>
</dbReference>
<proteinExistence type="predicted"/>
<name>A0ABW3Q8G3_9BACT</name>
<comment type="caution">
    <text evidence="1">The sequence shown here is derived from an EMBL/GenBank/DDBJ whole genome shotgun (WGS) entry which is preliminary data.</text>
</comment>
<sequence length="46" mass="5123">MRAERSSAKHGGSTQHPDIVAKLKAVMTQTRTELPAFPLTKRQALY</sequence>
<organism evidence="1 2">
    <name type="scientific">Larkinella insperata</name>
    <dbReference type="NCBI Taxonomy" id="332158"/>
    <lineage>
        <taxon>Bacteria</taxon>
        <taxon>Pseudomonadati</taxon>
        <taxon>Bacteroidota</taxon>
        <taxon>Cytophagia</taxon>
        <taxon>Cytophagales</taxon>
        <taxon>Spirosomataceae</taxon>
        <taxon>Larkinella</taxon>
    </lineage>
</organism>
<protein>
    <submittedName>
        <fullName evidence="1">Uncharacterized protein</fullName>
    </submittedName>
</protein>
<accession>A0ABW3Q8G3</accession>
<gene>
    <name evidence="1" type="ORF">ACFQ4C_07840</name>
</gene>
<keyword evidence="2" id="KW-1185">Reference proteome</keyword>
<evidence type="ECO:0000313" key="2">
    <source>
        <dbReference type="Proteomes" id="UP001597116"/>
    </source>
</evidence>
<evidence type="ECO:0000313" key="1">
    <source>
        <dbReference type="EMBL" id="MFD1141015.1"/>
    </source>
</evidence>
<reference evidence="2" key="1">
    <citation type="journal article" date="2019" name="Int. J. Syst. Evol. Microbiol.">
        <title>The Global Catalogue of Microorganisms (GCM) 10K type strain sequencing project: providing services to taxonomists for standard genome sequencing and annotation.</title>
        <authorList>
            <consortium name="The Broad Institute Genomics Platform"/>
            <consortium name="The Broad Institute Genome Sequencing Center for Infectious Disease"/>
            <person name="Wu L."/>
            <person name="Ma J."/>
        </authorList>
    </citation>
    <scope>NUCLEOTIDE SEQUENCE [LARGE SCALE GENOMIC DNA]</scope>
    <source>
        <strain evidence="2">CCUG 55608</strain>
    </source>
</reference>
<dbReference type="EMBL" id="JBHTLP010000006">
    <property type="protein sequence ID" value="MFD1141015.1"/>
    <property type="molecule type" value="Genomic_DNA"/>
</dbReference>
<dbReference type="Proteomes" id="UP001597116">
    <property type="component" value="Unassembled WGS sequence"/>
</dbReference>